<proteinExistence type="inferred from homology"/>
<dbReference type="Pfam" id="PF00496">
    <property type="entry name" value="SBP_bac_5"/>
    <property type="match status" value="1"/>
</dbReference>
<protein>
    <submittedName>
        <fullName evidence="7">ABC transporter substrate-binding protein</fullName>
    </submittedName>
</protein>
<keyword evidence="2" id="KW-0813">Transport</keyword>
<evidence type="ECO:0000256" key="4">
    <source>
        <dbReference type="SAM" id="MobiDB-lite"/>
    </source>
</evidence>
<dbReference type="Gene3D" id="3.40.190.10">
    <property type="entry name" value="Periplasmic binding protein-like II"/>
    <property type="match status" value="1"/>
</dbReference>
<evidence type="ECO:0000259" key="6">
    <source>
        <dbReference type="Pfam" id="PF00496"/>
    </source>
</evidence>
<feature type="region of interest" description="Disordered" evidence="4">
    <location>
        <begin position="33"/>
        <end position="57"/>
    </location>
</feature>
<sequence length="542" mass="59341">MFTHKRLLLKSTLAVACCAFIVMAATTLGGCSQNNSASQTTKTDEVTVSMPTTSEPEKGFDPIYGWGCGEHMHEPLIQSTLVKTNTNLEIENDLATNYSISDDGLSITFTIRQDAKFSDGTALTAKDVAFTINKEVEAIDNPADFSTIKKAEATDDYTCVLHMNKANNSVLYLLAVVGIVPADTYNEDTYGSNPIGSGRYVLESWEKGQKAVFVANDNYYGVAPNIKKLTVLFLNEETSFAYAKAGKTDVSYVPAQMATNVVDGYSLKSYETVDSRGISLPTKSANTADLTTEGGVTYEVGNAVTSDKAIRQALNLAVDREKLIDSCLYGFGSVSYSVCDNLPWSSDAMKAQTDVEKAKQLLDDAGWKIGQDGIREKDGVRCEFDLYYSSSDSARQALAYAFADQMKEIGVSVNAIGASWDDIYIRQYADAVLWGWGSNSTDELVQIIKSDGTCNFPLYESSSIDTKIDSALAEKNISDSYSELIEAQSEISPENEATWVWLCNVQHTYFVKDGLKVADQKVHPHGHGWSIVNNVDEWSWSN</sequence>
<evidence type="ECO:0000256" key="3">
    <source>
        <dbReference type="ARBA" id="ARBA00022729"/>
    </source>
</evidence>
<dbReference type="GO" id="GO:1904680">
    <property type="term" value="F:peptide transmembrane transporter activity"/>
    <property type="evidence" value="ECO:0007669"/>
    <property type="project" value="TreeGrafter"/>
</dbReference>
<evidence type="ECO:0000256" key="2">
    <source>
        <dbReference type="ARBA" id="ARBA00022448"/>
    </source>
</evidence>
<accession>A0AA43RGX3</accession>
<dbReference type="AlphaFoldDB" id="A0AA43RGX3"/>
<dbReference type="SUPFAM" id="SSF53850">
    <property type="entry name" value="Periplasmic binding protein-like II"/>
    <property type="match status" value="1"/>
</dbReference>
<feature type="signal peptide" evidence="5">
    <location>
        <begin position="1"/>
        <end position="24"/>
    </location>
</feature>
<organism evidence="7 8">
    <name type="scientific">Phoenicibacter congonensis</name>
    <dbReference type="NCBI Taxonomy" id="1944646"/>
    <lineage>
        <taxon>Bacteria</taxon>
        <taxon>Bacillati</taxon>
        <taxon>Actinomycetota</taxon>
        <taxon>Coriobacteriia</taxon>
        <taxon>Eggerthellales</taxon>
        <taxon>Eggerthellaceae</taxon>
        <taxon>Phoenicibacter</taxon>
    </lineage>
</organism>
<evidence type="ECO:0000256" key="5">
    <source>
        <dbReference type="SAM" id="SignalP"/>
    </source>
</evidence>
<feature type="domain" description="Solute-binding protein family 5" evidence="6">
    <location>
        <begin position="89"/>
        <end position="443"/>
    </location>
</feature>
<dbReference type="InterPro" id="IPR039424">
    <property type="entry name" value="SBP_5"/>
</dbReference>
<dbReference type="EMBL" id="JAUMVS010000034">
    <property type="protein sequence ID" value="MDO4841627.1"/>
    <property type="molecule type" value="Genomic_DNA"/>
</dbReference>
<dbReference type="PIRSF" id="PIRSF002741">
    <property type="entry name" value="MppA"/>
    <property type="match status" value="1"/>
</dbReference>
<dbReference type="GO" id="GO:0043190">
    <property type="term" value="C:ATP-binding cassette (ABC) transporter complex"/>
    <property type="evidence" value="ECO:0007669"/>
    <property type="project" value="InterPro"/>
</dbReference>
<dbReference type="CDD" id="cd08518">
    <property type="entry name" value="PBP2_NikA_DppA_OppA_like_19"/>
    <property type="match status" value="1"/>
</dbReference>
<name>A0AA43RGX3_9ACTN</name>
<dbReference type="Proteomes" id="UP001168575">
    <property type="component" value="Unassembled WGS sequence"/>
</dbReference>
<feature type="chain" id="PRO_5041463840" evidence="5">
    <location>
        <begin position="25"/>
        <end position="542"/>
    </location>
</feature>
<evidence type="ECO:0000313" key="7">
    <source>
        <dbReference type="EMBL" id="MDO4841627.1"/>
    </source>
</evidence>
<dbReference type="PANTHER" id="PTHR30290">
    <property type="entry name" value="PERIPLASMIC BINDING COMPONENT OF ABC TRANSPORTER"/>
    <property type="match status" value="1"/>
</dbReference>
<dbReference type="GO" id="GO:0042597">
    <property type="term" value="C:periplasmic space"/>
    <property type="evidence" value="ECO:0007669"/>
    <property type="project" value="UniProtKB-ARBA"/>
</dbReference>
<dbReference type="Gene3D" id="3.10.105.10">
    <property type="entry name" value="Dipeptide-binding Protein, Domain 3"/>
    <property type="match status" value="1"/>
</dbReference>
<dbReference type="InterPro" id="IPR030678">
    <property type="entry name" value="Peptide/Ni-bd"/>
</dbReference>
<keyword evidence="8" id="KW-1185">Reference proteome</keyword>
<dbReference type="PROSITE" id="PS51257">
    <property type="entry name" value="PROKAR_LIPOPROTEIN"/>
    <property type="match status" value="1"/>
</dbReference>
<dbReference type="GO" id="GO:0015833">
    <property type="term" value="P:peptide transport"/>
    <property type="evidence" value="ECO:0007669"/>
    <property type="project" value="TreeGrafter"/>
</dbReference>
<evidence type="ECO:0000256" key="1">
    <source>
        <dbReference type="ARBA" id="ARBA00005695"/>
    </source>
</evidence>
<reference evidence="7" key="1">
    <citation type="submission" date="2023-07" db="EMBL/GenBank/DDBJ databases">
        <title>Between Cages and Wild: Unraveling the Impact of Captivity on Animal Microbiomes and Antimicrobial Resistance.</title>
        <authorList>
            <person name="Schmartz G.P."/>
            <person name="Rehner J."/>
            <person name="Schuff M.J."/>
            <person name="Becker S.L."/>
            <person name="Kravczyk M."/>
            <person name="Gurevich A."/>
            <person name="Francke R."/>
            <person name="Mueller R."/>
            <person name="Keller V."/>
            <person name="Keller A."/>
        </authorList>
    </citation>
    <scope>NUCLEOTIDE SEQUENCE</scope>
    <source>
        <strain evidence="7">S12M_St_49</strain>
    </source>
</reference>
<keyword evidence="3 5" id="KW-0732">Signal</keyword>
<comment type="caution">
    <text evidence="7">The sequence shown here is derived from an EMBL/GenBank/DDBJ whole genome shotgun (WGS) entry which is preliminary data.</text>
</comment>
<gene>
    <name evidence="7" type="ORF">Q3982_03005</name>
</gene>
<dbReference type="PANTHER" id="PTHR30290:SF9">
    <property type="entry name" value="OLIGOPEPTIDE-BINDING PROTEIN APPA"/>
    <property type="match status" value="1"/>
</dbReference>
<evidence type="ECO:0000313" key="8">
    <source>
        <dbReference type="Proteomes" id="UP001168575"/>
    </source>
</evidence>
<dbReference type="InterPro" id="IPR000914">
    <property type="entry name" value="SBP_5_dom"/>
</dbReference>
<comment type="similarity">
    <text evidence="1">Belongs to the bacterial solute-binding protein 5 family.</text>
</comment>